<proteinExistence type="predicted"/>
<sequence length="145" mass="15791">MALPEGASSSDLERGAGALKSLKKRIDGVLEQLDKSAGGKARVSARRVPRGSFSGQNVAFSEADDLFRKYNEVHATLTALSQALSAQIDGVGLAVKAADRGYDALEADEQRRYATLQRRTEELMRRVKDKGKSEGKTDSDDRVDY</sequence>
<evidence type="ECO:0000256" key="1">
    <source>
        <dbReference type="SAM" id="MobiDB-lite"/>
    </source>
</evidence>
<reference evidence="2 3" key="1">
    <citation type="submission" date="2020-02" db="EMBL/GenBank/DDBJ databases">
        <title>Whole-genome analyses of novel actinobacteria.</title>
        <authorList>
            <person name="Sahin N."/>
            <person name="Tatar D."/>
        </authorList>
    </citation>
    <scope>NUCLEOTIDE SEQUENCE [LARGE SCALE GENOMIC DNA]</scope>
    <source>
        <strain evidence="2 3">SB3404</strain>
    </source>
</reference>
<protein>
    <submittedName>
        <fullName evidence="2">Uncharacterized protein</fullName>
    </submittedName>
</protein>
<organism evidence="2 3">
    <name type="scientific">Streptomyces boncukensis</name>
    <dbReference type="NCBI Taxonomy" id="2711219"/>
    <lineage>
        <taxon>Bacteria</taxon>
        <taxon>Bacillati</taxon>
        <taxon>Actinomycetota</taxon>
        <taxon>Actinomycetes</taxon>
        <taxon>Kitasatosporales</taxon>
        <taxon>Streptomycetaceae</taxon>
        <taxon>Streptomyces</taxon>
    </lineage>
</organism>
<dbReference type="Proteomes" id="UP000477722">
    <property type="component" value="Unassembled WGS sequence"/>
</dbReference>
<comment type="caution">
    <text evidence="2">The sequence shown here is derived from an EMBL/GenBank/DDBJ whole genome shotgun (WGS) entry which is preliminary data.</text>
</comment>
<dbReference type="AlphaFoldDB" id="A0A6G4X259"/>
<evidence type="ECO:0000313" key="3">
    <source>
        <dbReference type="Proteomes" id="UP000477722"/>
    </source>
</evidence>
<evidence type="ECO:0000313" key="2">
    <source>
        <dbReference type="EMBL" id="NGO71629.1"/>
    </source>
</evidence>
<gene>
    <name evidence="2" type="ORF">G5C65_25415</name>
</gene>
<name>A0A6G4X259_9ACTN</name>
<feature type="region of interest" description="Disordered" evidence="1">
    <location>
        <begin position="124"/>
        <end position="145"/>
    </location>
</feature>
<dbReference type="RefSeq" id="WP_165301260.1">
    <property type="nucleotide sequence ID" value="NZ_JAAKZZ010000329.1"/>
</dbReference>
<keyword evidence="3" id="KW-1185">Reference proteome</keyword>
<accession>A0A6G4X259</accession>
<dbReference type="EMBL" id="JAAKZZ010000329">
    <property type="protein sequence ID" value="NGO71629.1"/>
    <property type="molecule type" value="Genomic_DNA"/>
</dbReference>